<organism evidence="2 3">
    <name type="scientific">Rubrobacter xylanophilus</name>
    <dbReference type="NCBI Taxonomy" id="49319"/>
    <lineage>
        <taxon>Bacteria</taxon>
        <taxon>Bacillati</taxon>
        <taxon>Actinomycetota</taxon>
        <taxon>Rubrobacteria</taxon>
        <taxon>Rubrobacterales</taxon>
        <taxon>Rubrobacteraceae</taxon>
        <taxon>Rubrobacter</taxon>
    </lineage>
</organism>
<dbReference type="SUPFAM" id="SSF46458">
    <property type="entry name" value="Globin-like"/>
    <property type="match status" value="1"/>
</dbReference>
<proteinExistence type="predicted"/>
<accession>A0A510HHQ0</accession>
<dbReference type="InterPro" id="IPR012292">
    <property type="entry name" value="Globin/Proto"/>
</dbReference>
<keyword evidence="3" id="KW-1185">Reference proteome</keyword>
<dbReference type="AlphaFoldDB" id="A0A510HHQ0"/>
<dbReference type="InterPro" id="IPR044398">
    <property type="entry name" value="Globin-sensor_dom"/>
</dbReference>
<dbReference type="CDD" id="cd12124">
    <property type="entry name" value="Pgbs"/>
    <property type="match status" value="1"/>
</dbReference>
<evidence type="ECO:0000313" key="3">
    <source>
        <dbReference type="Proteomes" id="UP000318065"/>
    </source>
</evidence>
<feature type="domain" description="Globin-sensor" evidence="1">
    <location>
        <begin position="29"/>
        <end position="199"/>
    </location>
</feature>
<dbReference type="GO" id="GO:0019825">
    <property type="term" value="F:oxygen binding"/>
    <property type="evidence" value="ECO:0007669"/>
    <property type="project" value="InterPro"/>
</dbReference>
<dbReference type="EMBL" id="AP019791">
    <property type="protein sequence ID" value="BBL79536.1"/>
    <property type="molecule type" value="Genomic_DNA"/>
</dbReference>
<dbReference type="InterPro" id="IPR009050">
    <property type="entry name" value="Globin-like_sf"/>
</dbReference>
<evidence type="ECO:0000313" key="2">
    <source>
        <dbReference type="EMBL" id="BBL79536.1"/>
    </source>
</evidence>
<reference evidence="2" key="1">
    <citation type="journal article" date="2019" name="Microbiol. Resour. Announc.">
        <title>Complete Genome Sequence of Rubrobacter xylanophilus Strain AA3-22, Isolated from Arima Onsen in Japan.</title>
        <authorList>
            <person name="Tomariguchi N."/>
            <person name="Miyazaki K."/>
        </authorList>
    </citation>
    <scope>NUCLEOTIDE SEQUENCE [LARGE SCALE GENOMIC DNA]</scope>
    <source>
        <strain evidence="2">AA3-22</strain>
    </source>
</reference>
<gene>
    <name evidence="2" type="ORF">RxyAA322_13900</name>
</gene>
<name>A0A510HHQ0_9ACTN</name>
<dbReference type="Proteomes" id="UP000318065">
    <property type="component" value="Chromosome"/>
</dbReference>
<dbReference type="GO" id="GO:0020037">
    <property type="term" value="F:heme binding"/>
    <property type="evidence" value="ECO:0007669"/>
    <property type="project" value="InterPro"/>
</dbReference>
<dbReference type="Gene3D" id="1.10.490.10">
    <property type="entry name" value="Globins"/>
    <property type="match status" value="1"/>
</dbReference>
<evidence type="ECO:0000259" key="1">
    <source>
        <dbReference type="Pfam" id="PF11563"/>
    </source>
</evidence>
<dbReference type="Pfam" id="PF11563">
    <property type="entry name" value="Protoglobin"/>
    <property type="match status" value="1"/>
</dbReference>
<protein>
    <recommendedName>
        <fullName evidence="1">Globin-sensor domain-containing protein</fullName>
    </recommendedName>
</protein>
<dbReference type="InterPro" id="IPR012102">
    <property type="entry name" value="Protoglobin"/>
</dbReference>
<sequence length="201" mass="23849">MGVVRMAEAGIPGYAYGARELARSPVSLEELDLLRQTVLFTEEDERYLRMAGDVLEGRLDEVLDLWYGFVADHPHLVYYFSDREGRPIEEYLERVRGRFKRWVLDVCRRPYDQQWLDYQHEIALRHAREKKNRTDGVEAPEEIPLRYMISFIYPITATVRRFLEDGGHPEEEVEKMHQAWFKAVVLHVTLWSRPYAREGSF</sequence>